<evidence type="ECO:0000256" key="3">
    <source>
        <dbReference type="ARBA" id="ARBA00022777"/>
    </source>
</evidence>
<organism evidence="6 7">
    <name type="scientific">Candidatus Halomonas stercoripullorum</name>
    <dbReference type="NCBI Taxonomy" id="2838617"/>
    <lineage>
        <taxon>Bacteria</taxon>
        <taxon>Pseudomonadati</taxon>
        <taxon>Pseudomonadota</taxon>
        <taxon>Gammaproteobacteria</taxon>
        <taxon>Oceanospirillales</taxon>
        <taxon>Halomonadaceae</taxon>
        <taxon>Halomonas</taxon>
    </lineage>
</organism>
<dbReference type="PANTHER" id="PTHR37419:SF1">
    <property type="entry name" value="SERINE_THREONINE-PROTEIN KINASE TOXIN HIPA"/>
    <property type="match status" value="1"/>
</dbReference>
<evidence type="ECO:0000259" key="5">
    <source>
        <dbReference type="Pfam" id="PF13657"/>
    </source>
</evidence>
<reference evidence="6" key="2">
    <citation type="submission" date="2021-04" db="EMBL/GenBank/DDBJ databases">
        <authorList>
            <person name="Gilroy R."/>
        </authorList>
    </citation>
    <scope>NUCLEOTIDE SEQUENCE</scope>
    <source>
        <strain evidence="6">1193</strain>
    </source>
</reference>
<keyword evidence="3" id="KW-0418">Kinase</keyword>
<comment type="similarity">
    <text evidence="1">Belongs to the HipA Ser/Thr kinase family.</text>
</comment>
<evidence type="ECO:0000256" key="2">
    <source>
        <dbReference type="ARBA" id="ARBA00022679"/>
    </source>
</evidence>
<evidence type="ECO:0000256" key="1">
    <source>
        <dbReference type="ARBA" id="ARBA00010164"/>
    </source>
</evidence>
<dbReference type="GO" id="GO:0005829">
    <property type="term" value="C:cytosol"/>
    <property type="evidence" value="ECO:0007669"/>
    <property type="project" value="TreeGrafter"/>
</dbReference>
<proteinExistence type="inferred from homology"/>
<feature type="domain" description="HipA-like C-terminal" evidence="4">
    <location>
        <begin position="150"/>
        <end position="374"/>
    </location>
</feature>
<dbReference type="Pfam" id="PF13657">
    <property type="entry name" value="Couple_hipA"/>
    <property type="match status" value="1"/>
</dbReference>
<keyword evidence="2" id="KW-0808">Transferase</keyword>
<dbReference type="NCBIfam" id="TIGR03071">
    <property type="entry name" value="couple_hipA"/>
    <property type="match status" value="1"/>
</dbReference>
<dbReference type="EMBL" id="DXFC01000069">
    <property type="protein sequence ID" value="HIX61079.1"/>
    <property type="molecule type" value="Genomic_DNA"/>
</dbReference>
<dbReference type="Pfam" id="PF07804">
    <property type="entry name" value="HipA_C"/>
    <property type="match status" value="1"/>
</dbReference>
<evidence type="ECO:0000313" key="6">
    <source>
        <dbReference type="EMBL" id="HIX61079.1"/>
    </source>
</evidence>
<feature type="domain" description="HipA N-terminal subdomain 1" evidence="5">
    <location>
        <begin position="8"/>
        <end position="105"/>
    </location>
</feature>
<dbReference type="Gene3D" id="1.10.1070.20">
    <property type="match status" value="1"/>
</dbReference>
<dbReference type="Proteomes" id="UP000824248">
    <property type="component" value="Unassembled WGS sequence"/>
</dbReference>
<dbReference type="InterPro" id="IPR052028">
    <property type="entry name" value="HipA_Ser/Thr_kinase"/>
</dbReference>
<dbReference type="AlphaFoldDB" id="A0A9D1WKW8"/>
<reference evidence="6" key="1">
    <citation type="journal article" date="2021" name="PeerJ">
        <title>Extensive microbial diversity within the chicken gut microbiome revealed by metagenomics and culture.</title>
        <authorList>
            <person name="Gilroy R."/>
            <person name="Ravi A."/>
            <person name="Getino M."/>
            <person name="Pursley I."/>
            <person name="Horton D.L."/>
            <person name="Alikhan N.F."/>
            <person name="Baker D."/>
            <person name="Gharbi K."/>
            <person name="Hall N."/>
            <person name="Watson M."/>
            <person name="Adriaenssens E.M."/>
            <person name="Foster-Nyarko E."/>
            <person name="Jarju S."/>
            <person name="Secka A."/>
            <person name="Antonio M."/>
            <person name="Oren A."/>
            <person name="Chaudhuri R.R."/>
            <person name="La Ragione R."/>
            <person name="Hildebrand F."/>
            <person name="Pallen M.J."/>
        </authorList>
    </citation>
    <scope>NUCLEOTIDE SEQUENCE</scope>
    <source>
        <strain evidence="6">1193</strain>
    </source>
</reference>
<sequence>MNRLDTLGVWRDNKRVGVLWRGSGERLIGFEYDSEWQASGHAISHSLPLEKRTWLPEEQTAHRWFGNLLPEEQARTALLKRLAIPDDDFALLAAIGGDCAGALTILPPDQVPTLHWETTPLPLDKLAQWAAFRERYALMDSDENHPRPRLSLAGAQDKIPVLLENNTLKLPWGATPSSHILKFAVDGRDLIILNELFLNTLARLAGLSCPITTLGEVEGYPYLLVERYDRTRVGTAKLQRIHQEDFCQAMGLSRIDKYQIPSGPRFGQCIVTARQACRPSAISIQHPLRWQIFNVLVGNTDGHAKNISLLQSEHGQWRIAPAYDLVGTLVLGYHRDLAFSIGEQVNSQQLLPRDWQAFAKESRFSYPFVRREILALANKLDQLLNSQELSRALSEAGLSEQGWHRLQQQRQHIHTQCRKAQRW</sequence>
<dbReference type="GO" id="GO:0004674">
    <property type="term" value="F:protein serine/threonine kinase activity"/>
    <property type="evidence" value="ECO:0007669"/>
    <property type="project" value="TreeGrafter"/>
</dbReference>
<gene>
    <name evidence="6" type="ORF">H9854_02440</name>
</gene>
<protein>
    <submittedName>
        <fullName evidence="6">Type II toxin-antitoxin system HipA family toxin</fullName>
    </submittedName>
</protein>
<evidence type="ECO:0000259" key="4">
    <source>
        <dbReference type="Pfam" id="PF07804"/>
    </source>
</evidence>
<accession>A0A9D1WKW8</accession>
<dbReference type="CDD" id="cd17793">
    <property type="entry name" value="HipA"/>
    <property type="match status" value="1"/>
</dbReference>
<dbReference type="InterPro" id="IPR012893">
    <property type="entry name" value="HipA-like_C"/>
</dbReference>
<evidence type="ECO:0000313" key="7">
    <source>
        <dbReference type="Proteomes" id="UP000824248"/>
    </source>
</evidence>
<name>A0A9D1WKW8_9GAMM</name>
<comment type="caution">
    <text evidence="6">The sequence shown here is derived from an EMBL/GenBank/DDBJ whole genome shotgun (WGS) entry which is preliminary data.</text>
</comment>
<dbReference type="InterPro" id="IPR017508">
    <property type="entry name" value="HipA_N1"/>
</dbReference>
<dbReference type="PANTHER" id="PTHR37419">
    <property type="entry name" value="SERINE/THREONINE-PROTEIN KINASE TOXIN HIPA"/>
    <property type="match status" value="1"/>
</dbReference>